<feature type="binding site" evidence="7">
    <location>
        <position position="128"/>
    </location>
    <ligand>
        <name>Cu cation</name>
        <dbReference type="ChEBI" id="CHEBI:23378"/>
    </ligand>
</feature>
<reference evidence="9 10" key="1">
    <citation type="submission" date="2024-04" db="EMBL/GenBank/DDBJ databases">
        <title>Phylogenomic analyses of a clade within the roseobacter group suggest taxonomic reassignments of species of the genera Aestuariivita, Citreicella, Loktanella, Nautella, Pelagibaca, Ruegeria, Thalassobius, Thiobacimonas and Tropicibacter, and the proposal o.</title>
        <authorList>
            <person name="Jeon C.O."/>
        </authorList>
    </citation>
    <scope>NUCLEOTIDE SEQUENCE [LARGE SCALE GENOMIC DNA]</scope>
    <source>
        <strain evidence="9 10">G8-12</strain>
    </source>
</reference>
<keyword evidence="3 7" id="KW-0479">Metal-binding</keyword>
<evidence type="ECO:0000256" key="6">
    <source>
        <dbReference type="ARBA" id="ARBA00023008"/>
    </source>
</evidence>
<dbReference type="InterPro" id="IPR002386">
    <property type="entry name" value="Amicyanin/Pseudoazurin"/>
</dbReference>
<dbReference type="PRINTS" id="PR00155">
    <property type="entry name" value="AMICYANIN"/>
</dbReference>
<evidence type="ECO:0000256" key="4">
    <source>
        <dbReference type="ARBA" id="ARBA00022764"/>
    </source>
</evidence>
<keyword evidence="6 7" id="KW-0186">Copper</keyword>
<dbReference type="PANTHER" id="PTHR36507:SF1">
    <property type="entry name" value="BLL1555 PROTEIN"/>
    <property type="match status" value="1"/>
</dbReference>
<dbReference type="GO" id="GO:0009055">
    <property type="term" value="F:electron transfer activity"/>
    <property type="evidence" value="ECO:0007669"/>
    <property type="project" value="InterPro"/>
</dbReference>
<evidence type="ECO:0000313" key="10">
    <source>
        <dbReference type="Proteomes" id="UP001451782"/>
    </source>
</evidence>
<comment type="cofactor">
    <cofactor evidence="7">
        <name>Cu cation</name>
        <dbReference type="ChEBI" id="CHEBI:23378"/>
    </cofactor>
    <text evidence="7">Binds 1 copper ion per subunit.</text>
</comment>
<keyword evidence="2" id="KW-0813">Transport</keyword>
<dbReference type="EMBL" id="CP151762">
    <property type="protein sequence ID" value="WZU63401.1"/>
    <property type="molecule type" value="Genomic_DNA"/>
</dbReference>
<evidence type="ECO:0000256" key="7">
    <source>
        <dbReference type="PIRSR" id="PIRSR602386-1"/>
    </source>
</evidence>
<evidence type="ECO:0000313" key="9">
    <source>
        <dbReference type="EMBL" id="WZU63401.1"/>
    </source>
</evidence>
<sequence length="141" mass="15522">MKLFLPTERVLPQRRLKMEPIKKEDLMMTKLTRRDTFRFGAALAALPFSTAIARADGHASAHTVVIKGHAFTPADIEIKAGDSITWINEDNARHSATDLNGAFDTGLLSRGQEATMMFVGAGKFEYRCTPHASMRGTITVS</sequence>
<evidence type="ECO:0000256" key="2">
    <source>
        <dbReference type="ARBA" id="ARBA00022448"/>
    </source>
</evidence>
<feature type="binding site" evidence="7">
    <location>
        <position position="134"/>
    </location>
    <ligand>
        <name>Cu cation</name>
        <dbReference type="ChEBI" id="CHEBI:23378"/>
    </ligand>
</feature>
<comment type="subcellular location">
    <subcellularLocation>
        <location evidence="1">Periplasm</location>
    </subcellularLocation>
</comment>
<dbReference type="GO" id="GO:0005507">
    <property type="term" value="F:copper ion binding"/>
    <property type="evidence" value="ECO:0007669"/>
    <property type="project" value="InterPro"/>
</dbReference>
<evidence type="ECO:0000256" key="1">
    <source>
        <dbReference type="ARBA" id="ARBA00004418"/>
    </source>
</evidence>
<keyword evidence="4" id="KW-0574">Periplasm</keyword>
<evidence type="ECO:0000256" key="5">
    <source>
        <dbReference type="ARBA" id="ARBA00022982"/>
    </source>
</evidence>
<dbReference type="Gene3D" id="2.60.40.420">
    <property type="entry name" value="Cupredoxins - blue copper proteins"/>
    <property type="match status" value="1"/>
</dbReference>
<dbReference type="PANTHER" id="PTHR36507">
    <property type="entry name" value="BLL1555 PROTEIN"/>
    <property type="match status" value="1"/>
</dbReference>
<feature type="binding site" evidence="7">
    <location>
        <position position="94"/>
    </location>
    <ligand>
        <name>Cu cation</name>
        <dbReference type="ChEBI" id="CHEBI:23378"/>
    </ligand>
</feature>
<dbReference type="KEGG" id="yag:AABB28_16360"/>
<gene>
    <name evidence="9" type="ORF">AABB28_16360</name>
</gene>
<dbReference type="InterPro" id="IPR052721">
    <property type="entry name" value="ET_Amicyanin"/>
</dbReference>
<dbReference type="InterPro" id="IPR000923">
    <property type="entry name" value="BlueCu_1"/>
</dbReference>
<dbReference type="AlphaFoldDB" id="A0AAN0M8B0"/>
<feature type="binding site" evidence="7">
    <location>
        <position position="131"/>
    </location>
    <ligand>
        <name>Cu cation</name>
        <dbReference type="ChEBI" id="CHEBI:23378"/>
    </ligand>
</feature>
<dbReference type="GO" id="GO:0042597">
    <property type="term" value="C:periplasmic space"/>
    <property type="evidence" value="ECO:0007669"/>
    <property type="project" value="UniProtKB-SubCell"/>
</dbReference>
<dbReference type="SUPFAM" id="SSF49503">
    <property type="entry name" value="Cupredoxins"/>
    <property type="match status" value="1"/>
</dbReference>
<proteinExistence type="predicted"/>
<organism evidence="9 10">
    <name type="scientific">Yoonia algicola</name>
    <dbReference type="NCBI Taxonomy" id="3137368"/>
    <lineage>
        <taxon>Bacteria</taxon>
        <taxon>Pseudomonadati</taxon>
        <taxon>Pseudomonadota</taxon>
        <taxon>Alphaproteobacteria</taxon>
        <taxon>Rhodobacterales</taxon>
        <taxon>Paracoccaceae</taxon>
        <taxon>Yoonia</taxon>
    </lineage>
</organism>
<protein>
    <submittedName>
        <fullName evidence="9">Plastocyanin/azurin family copper-binding protein</fullName>
    </submittedName>
</protein>
<evidence type="ECO:0000256" key="3">
    <source>
        <dbReference type="ARBA" id="ARBA00022723"/>
    </source>
</evidence>
<feature type="domain" description="Blue (type 1) copper" evidence="8">
    <location>
        <begin position="69"/>
        <end position="140"/>
    </location>
</feature>
<dbReference type="Proteomes" id="UP001451782">
    <property type="component" value="Chromosome"/>
</dbReference>
<dbReference type="RefSeq" id="WP_342069783.1">
    <property type="nucleotide sequence ID" value="NZ_CP151762.1"/>
</dbReference>
<name>A0AAN0M8B0_9RHOB</name>
<dbReference type="InterPro" id="IPR008972">
    <property type="entry name" value="Cupredoxin"/>
</dbReference>
<dbReference type="Pfam" id="PF00127">
    <property type="entry name" value="Copper-bind"/>
    <property type="match status" value="1"/>
</dbReference>
<keyword evidence="10" id="KW-1185">Reference proteome</keyword>
<keyword evidence="5" id="KW-0249">Electron transport</keyword>
<accession>A0AAN0M8B0</accession>
<evidence type="ECO:0000259" key="8">
    <source>
        <dbReference type="Pfam" id="PF00127"/>
    </source>
</evidence>